<evidence type="ECO:0000256" key="5">
    <source>
        <dbReference type="ARBA" id="ARBA00023136"/>
    </source>
</evidence>
<dbReference type="Pfam" id="PF02687">
    <property type="entry name" value="FtsX"/>
    <property type="match status" value="2"/>
</dbReference>
<dbReference type="PANTHER" id="PTHR30572:SF18">
    <property type="entry name" value="ABC-TYPE MACROLIDE FAMILY EXPORT SYSTEM PERMEASE COMPONENT 2"/>
    <property type="match status" value="1"/>
</dbReference>
<feature type="domain" description="MacB-like periplasmic core" evidence="8">
    <location>
        <begin position="20"/>
        <end position="248"/>
    </location>
</feature>
<gene>
    <name evidence="9" type="ORF">EMA8858_02361</name>
</gene>
<evidence type="ECO:0000256" key="2">
    <source>
        <dbReference type="ARBA" id="ARBA00022475"/>
    </source>
</evidence>
<evidence type="ECO:0000256" key="1">
    <source>
        <dbReference type="ARBA" id="ARBA00004651"/>
    </source>
</evidence>
<keyword evidence="2" id="KW-1003">Cell membrane</keyword>
<feature type="transmembrane region" description="Helical" evidence="6">
    <location>
        <begin position="427"/>
        <end position="451"/>
    </location>
</feature>
<feature type="transmembrane region" description="Helical" evidence="6">
    <location>
        <begin position="21"/>
        <end position="43"/>
    </location>
</feature>
<feature type="transmembrane region" description="Helical" evidence="6">
    <location>
        <begin position="385"/>
        <end position="406"/>
    </location>
</feature>
<evidence type="ECO:0000313" key="10">
    <source>
        <dbReference type="Proteomes" id="UP000837932"/>
    </source>
</evidence>
<dbReference type="Proteomes" id="UP000837932">
    <property type="component" value="Unassembled WGS sequence"/>
</dbReference>
<dbReference type="InterPro" id="IPR025857">
    <property type="entry name" value="MacB_PCD"/>
</dbReference>
<dbReference type="InterPro" id="IPR003838">
    <property type="entry name" value="ABC3_permease_C"/>
</dbReference>
<dbReference type="Pfam" id="PF12704">
    <property type="entry name" value="MacB_PCD"/>
    <property type="match status" value="2"/>
</dbReference>
<dbReference type="EMBL" id="CAKLPY010000002">
    <property type="protein sequence ID" value="CAH0996230.1"/>
    <property type="molecule type" value="Genomic_DNA"/>
</dbReference>
<feature type="transmembrane region" description="Helical" evidence="6">
    <location>
        <begin position="690"/>
        <end position="710"/>
    </location>
</feature>
<feature type="domain" description="MacB-like periplasmic core" evidence="8">
    <location>
        <begin position="438"/>
        <end position="647"/>
    </location>
</feature>
<protein>
    <recommendedName>
        <fullName evidence="11">ABC transporter permease</fullName>
    </recommendedName>
</protein>
<evidence type="ECO:0008006" key="11">
    <source>
        <dbReference type="Google" id="ProtNLM"/>
    </source>
</evidence>
<name>A0ABM9AQQ6_9BACT</name>
<proteinExistence type="predicted"/>
<accession>A0ABM9AQQ6</accession>
<feature type="domain" description="ABC3 transporter permease C-terminal" evidence="7">
    <location>
        <begin position="295"/>
        <end position="411"/>
    </location>
</feature>
<organism evidence="9 10">
    <name type="scientific">Emticicia aquatica</name>
    <dbReference type="NCBI Taxonomy" id="1681835"/>
    <lineage>
        <taxon>Bacteria</taxon>
        <taxon>Pseudomonadati</taxon>
        <taxon>Bacteroidota</taxon>
        <taxon>Cytophagia</taxon>
        <taxon>Cytophagales</taxon>
        <taxon>Leadbetterellaceae</taxon>
        <taxon>Emticicia</taxon>
    </lineage>
</organism>
<keyword evidence="5 6" id="KW-0472">Membrane</keyword>
<keyword evidence="10" id="KW-1185">Reference proteome</keyword>
<feature type="transmembrane region" description="Helical" evidence="6">
    <location>
        <begin position="288"/>
        <end position="308"/>
    </location>
</feature>
<evidence type="ECO:0000256" key="6">
    <source>
        <dbReference type="SAM" id="Phobius"/>
    </source>
</evidence>
<evidence type="ECO:0000313" key="9">
    <source>
        <dbReference type="EMBL" id="CAH0996230.1"/>
    </source>
</evidence>
<comment type="subcellular location">
    <subcellularLocation>
        <location evidence="1">Cell membrane</location>
        <topology evidence="1">Multi-pass membrane protein</topology>
    </subcellularLocation>
</comment>
<keyword evidence="3 6" id="KW-0812">Transmembrane</keyword>
<feature type="transmembrane region" description="Helical" evidence="6">
    <location>
        <begin position="772"/>
        <end position="795"/>
    </location>
</feature>
<feature type="transmembrane region" description="Helical" evidence="6">
    <location>
        <begin position="738"/>
        <end position="757"/>
    </location>
</feature>
<dbReference type="RefSeq" id="WP_238806795.1">
    <property type="nucleotide sequence ID" value="NZ_CAKLPY010000002.1"/>
</dbReference>
<dbReference type="InterPro" id="IPR050250">
    <property type="entry name" value="Macrolide_Exporter_MacB"/>
</dbReference>
<evidence type="ECO:0000256" key="4">
    <source>
        <dbReference type="ARBA" id="ARBA00022989"/>
    </source>
</evidence>
<evidence type="ECO:0000256" key="3">
    <source>
        <dbReference type="ARBA" id="ARBA00022692"/>
    </source>
</evidence>
<reference evidence="9" key="1">
    <citation type="submission" date="2021-12" db="EMBL/GenBank/DDBJ databases">
        <authorList>
            <person name="Rodrigo-Torres L."/>
            <person name="Arahal R. D."/>
            <person name="Lucena T."/>
        </authorList>
    </citation>
    <scope>NUCLEOTIDE SEQUENCE</scope>
    <source>
        <strain evidence="9">CECT 8858</strain>
    </source>
</reference>
<sequence length="809" mass="91267">MLRNYIKIAFRNLVRNKVYSFINIVGLAMGISAFLFILEYISLEKSVNGFHANLPNIYRLLNQNPKGETWPEIEPGWALKAKENFPEIKDFCRFEEGVSKGVVKKITEGSEPFRENSIGFVEGNFFEFFSFPIKSGNAKSLQKPNVVFMSESSAKKYFGTENPIGQVLTLNNQFGNAAYTVEGIYADMLENSDIRYDMVFSLETLKNPANLNDNGWARLDNLDSQYINTFFLLNKGVNHKAFETKLTKLRQQLGKENDGTRFRLQAFANVHLSESFSDDLQTTGNLKYIYMLGGIAFLILIIAWFNYINLSTANSLKRANEVGVRKVVGATQANLIAQFLGESLLVNALGFGLSIVFVSLLQPIFNELIGKNLSIDTLQISPVWVFSLGLLLLGSVFSGALTAYVLSNFNPIETLKGKFNKRSKGAFLRKSLVVSQFTISIMLILGTVLIYRQLKFMQNKDLGMNTNQLLVIQGAEVGKDSSYKARKAAFIDELSQQSFVKDYCASGAVPSRWYNFMTGGFTQPKSKLGDELKTYSFAIIGDRFLKTYGIELKAGRNFTEAECNVEWDKNSKVLLNETAIAALGFATPEEAIRTRIQWDERQLEIVGVVKNYHHVGVQRAIDPIIFYPQNNTTYFTVRLTPDNVQEKIASLEKLYKTYFAGNPYEYFFVDDNFNRQYFSEQQYSKIFTTASIWAIIIACLGLFGLATFTAESRIKEIGIRKVLGASIFSITTLLSKDFIKLVFISIIIASPIAYYLMNKWLQNFEYKVEISWWIFALAGVSAIVVALLTVSFQAIRAAIMNPVKSLKSD</sequence>
<dbReference type="PANTHER" id="PTHR30572">
    <property type="entry name" value="MEMBRANE COMPONENT OF TRANSPORTER-RELATED"/>
    <property type="match status" value="1"/>
</dbReference>
<evidence type="ECO:0000259" key="7">
    <source>
        <dbReference type="Pfam" id="PF02687"/>
    </source>
</evidence>
<feature type="transmembrane region" description="Helical" evidence="6">
    <location>
        <begin position="344"/>
        <end position="365"/>
    </location>
</feature>
<evidence type="ECO:0000259" key="8">
    <source>
        <dbReference type="Pfam" id="PF12704"/>
    </source>
</evidence>
<feature type="domain" description="ABC3 transporter permease C-terminal" evidence="7">
    <location>
        <begin position="690"/>
        <end position="802"/>
    </location>
</feature>
<comment type="caution">
    <text evidence="9">The sequence shown here is derived from an EMBL/GenBank/DDBJ whole genome shotgun (WGS) entry which is preliminary data.</text>
</comment>
<keyword evidence="4 6" id="KW-1133">Transmembrane helix</keyword>